<sequence>MKIRYIFMILLSAVGVAACQTTPTDKELSKISYANLSPQVVKLSESTTKCALAMLVLNTESYSSIDEVYFNNGDTYGELMSALDDEAKQKLIQSVGLSANKYAALHYEGAIFPVMLEYVFEGGCNHLYFSDGFRSKYSGVIESLENL</sequence>
<evidence type="ECO:0000313" key="3">
    <source>
        <dbReference type="Proteomes" id="UP000095230"/>
    </source>
</evidence>
<dbReference type="PROSITE" id="PS51257">
    <property type="entry name" value="PROKAR_LIPOPROTEIN"/>
    <property type="match status" value="1"/>
</dbReference>
<comment type="caution">
    <text evidence="2">The sequence shown here is derived from an EMBL/GenBank/DDBJ whole genome shotgun (WGS) entry which is preliminary data.</text>
</comment>
<accession>A0A1E5IP56</accession>
<dbReference type="Proteomes" id="UP000095230">
    <property type="component" value="Unassembled WGS sequence"/>
</dbReference>
<name>A0A1E5IP56_SHECO</name>
<evidence type="ECO:0000256" key="1">
    <source>
        <dbReference type="SAM" id="SignalP"/>
    </source>
</evidence>
<keyword evidence="1" id="KW-0732">Signal</keyword>
<evidence type="ECO:0000313" key="2">
    <source>
        <dbReference type="EMBL" id="OEG72332.1"/>
    </source>
</evidence>
<reference evidence="2 3" key="1">
    <citation type="submission" date="2016-07" db="EMBL/GenBank/DDBJ databases">
        <title>Whole-genome of two Shewanella species isolated from a digestive organ of sea cucumber Apostichopus japonicus Selenka 1867.</title>
        <authorList>
            <person name="Hong H.-H."/>
            <person name="Choi H."/>
            <person name="Cheon S."/>
            <person name="Oh J.-S."/>
            <person name="Lee H.-G."/>
            <person name="Park C."/>
        </authorList>
    </citation>
    <scope>NUCLEOTIDE SEQUENCE [LARGE SCALE GENOMIC DNA]</scope>
    <source>
        <strain evidence="2 3">CSB03KR</strain>
    </source>
</reference>
<organism evidence="2 3">
    <name type="scientific">Shewanella colwelliana</name>
    <name type="common">Alteromonas colwelliana</name>
    <dbReference type="NCBI Taxonomy" id="23"/>
    <lineage>
        <taxon>Bacteria</taxon>
        <taxon>Pseudomonadati</taxon>
        <taxon>Pseudomonadota</taxon>
        <taxon>Gammaproteobacteria</taxon>
        <taxon>Alteromonadales</taxon>
        <taxon>Shewanellaceae</taxon>
        <taxon>Shewanella</taxon>
    </lineage>
</organism>
<feature type="signal peptide" evidence="1">
    <location>
        <begin position="1"/>
        <end position="17"/>
    </location>
</feature>
<feature type="chain" id="PRO_5009178923" evidence="1">
    <location>
        <begin position="18"/>
        <end position="147"/>
    </location>
</feature>
<proteinExistence type="predicted"/>
<dbReference type="RefSeq" id="WP_069672143.1">
    <property type="nucleotide sequence ID" value="NZ_MCBT01000048.1"/>
</dbReference>
<protein>
    <submittedName>
        <fullName evidence="2">Uncharacterized protein</fullName>
    </submittedName>
</protein>
<dbReference type="AlphaFoldDB" id="A0A1E5IP56"/>
<dbReference type="EMBL" id="MCBT01000048">
    <property type="protein sequence ID" value="OEG72332.1"/>
    <property type="molecule type" value="Genomic_DNA"/>
</dbReference>
<gene>
    <name evidence="2" type="ORF">BEL05_04975</name>
</gene>